<proteinExistence type="predicted"/>
<organism evidence="1 2">
    <name type="scientific">Biomphalaria pfeifferi</name>
    <name type="common">Bloodfluke planorb</name>
    <name type="synonym">Freshwater snail</name>
    <dbReference type="NCBI Taxonomy" id="112525"/>
    <lineage>
        <taxon>Eukaryota</taxon>
        <taxon>Metazoa</taxon>
        <taxon>Spiralia</taxon>
        <taxon>Lophotrochozoa</taxon>
        <taxon>Mollusca</taxon>
        <taxon>Gastropoda</taxon>
        <taxon>Heterobranchia</taxon>
        <taxon>Euthyneura</taxon>
        <taxon>Panpulmonata</taxon>
        <taxon>Hygrophila</taxon>
        <taxon>Lymnaeoidea</taxon>
        <taxon>Planorbidae</taxon>
        <taxon>Biomphalaria</taxon>
    </lineage>
</organism>
<evidence type="ECO:0000313" key="1">
    <source>
        <dbReference type="EMBL" id="KAK0051109.1"/>
    </source>
</evidence>
<keyword evidence="1" id="KW-0378">Hydrolase</keyword>
<dbReference type="GO" id="GO:0016787">
    <property type="term" value="F:hydrolase activity"/>
    <property type="evidence" value="ECO:0007669"/>
    <property type="project" value="UniProtKB-KW"/>
</dbReference>
<sequence length="101" mass="10672">MPLLLPTADDGVLLLQGAGGRTRAGSTFLTPQSESNPPFDDVIKIVGTEDWLYINIWTPSLAPKELLLVTVRIHSGDFVYGSGNMPGMSLSSATPVSSNAV</sequence>
<dbReference type="InterPro" id="IPR029058">
    <property type="entry name" value="AB_hydrolase_fold"/>
</dbReference>
<accession>A0AAD8F5S8</accession>
<dbReference type="Gene3D" id="3.40.50.1820">
    <property type="entry name" value="alpha/beta hydrolase"/>
    <property type="match status" value="1"/>
</dbReference>
<comment type="caution">
    <text evidence="1">The sequence shown here is derived from an EMBL/GenBank/DDBJ whole genome shotgun (WGS) entry which is preliminary data.</text>
</comment>
<protein>
    <submittedName>
        <fullName evidence="1">Pyrethroid hydrolase Ces2a</fullName>
    </submittedName>
</protein>
<name>A0AAD8F5S8_BIOPF</name>
<dbReference type="AlphaFoldDB" id="A0AAD8F5S8"/>
<dbReference type="EMBL" id="JASAOG010000107">
    <property type="protein sequence ID" value="KAK0051109.1"/>
    <property type="molecule type" value="Genomic_DNA"/>
</dbReference>
<dbReference type="SUPFAM" id="SSF53474">
    <property type="entry name" value="alpha/beta-Hydrolases"/>
    <property type="match status" value="1"/>
</dbReference>
<dbReference type="Proteomes" id="UP001233172">
    <property type="component" value="Unassembled WGS sequence"/>
</dbReference>
<evidence type="ECO:0000313" key="2">
    <source>
        <dbReference type="Proteomes" id="UP001233172"/>
    </source>
</evidence>
<keyword evidence="2" id="KW-1185">Reference proteome</keyword>
<reference evidence="1" key="1">
    <citation type="journal article" date="2023" name="PLoS Negl. Trop. Dis.">
        <title>A genome sequence for Biomphalaria pfeifferi, the major vector snail for the human-infecting parasite Schistosoma mansoni.</title>
        <authorList>
            <person name="Bu L."/>
            <person name="Lu L."/>
            <person name="Laidemitt M.R."/>
            <person name="Zhang S.M."/>
            <person name="Mutuku M."/>
            <person name="Mkoji G."/>
            <person name="Steinauer M."/>
            <person name="Loker E.S."/>
        </authorList>
    </citation>
    <scope>NUCLEOTIDE SEQUENCE</scope>
    <source>
        <strain evidence="1">KasaAsao</strain>
    </source>
</reference>
<gene>
    <name evidence="1" type="ORF">Bpfe_019419</name>
</gene>
<reference evidence="1" key="2">
    <citation type="submission" date="2023-04" db="EMBL/GenBank/DDBJ databases">
        <authorList>
            <person name="Bu L."/>
            <person name="Lu L."/>
            <person name="Laidemitt M.R."/>
            <person name="Zhang S.M."/>
            <person name="Mutuku M."/>
            <person name="Mkoji G."/>
            <person name="Steinauer M."/>
            <person name="Loker E.S."/>
        </authorList>
    </citation>
    <scope>NUCLEOTIDE SEQUENCE</scope>
    <source>
        <strain evidence="1">KasaAsao</strain>
        <tissue evidence="1">Whole Snail</tissue>
    </source>
</reference>